<evidence type="ECO:0000256" key="1">
    <source>
        <dbReference type="SAM" id="MobiDB-lite"/>
    </source>
</evidence>
<evidence type="ECO:0000313" key="3">
    <source>
        <dbReference type="Proteomes" id="UP001500542"/>
    </source>
</evidence>
<organism evidence="2 3">
    <name type="scientific">Kribbella koreensis</name>
    <dbReference type="NCBI Taxonomy" id="57909"/>
    <lineage>
        <taxon>Bacteria</taxon>
        <taxon>Bacillati</taxon>
        <taxon>Actinomycetota</taxon>
        <taxon>Actinomycetes</taxon>
        <taxon>Propionibacteriales</taxon>
        <taxon>Kribbellaceae</taxon>
        <taxon>Kribbella</taxon>
    </lineage>
</organism>
<name>A0ABP3ZZT3_9ACTN</name>
<dbReference type="EMBL" id="BAAAHK010000003">
    <property type="protein sequence ID" value="GAA0929384.1"/>
    <property type="molecule type" value="Genomic_DNA"/>
</dbReference>
<dbReference type="Proteomes" id="UP001500542">
    <property type="component" value="Unassembled WGS sequence"/>
</dbReference>
<keyword evidence="3" id="KW-1185">Reference proteome</keyword>
<accession>A0ABP3ZZT3</accession>
<feature type="region of interest" description="Disordered" evidence="1">
    <location>
        <begin position="385"/>
        <end position="417"/>
    </location>
</feature>
<gene>
    <name evidence="2" type="ORF">GCM10009554_11710</name>
</gene>
<feature type="compositionally biased region" description="Basic and acidic residues" evidence="1">
    <location>
        <begin position="399"/>
        <end position="411"/>
    </location>
</feature>
<reference evidence="3" key="1">
    <citation type="journal article" date="2019" name="Int. J. Syst. Evol. Microbiol.">
        <title>The Global Catalogue of Microorganisms (GCM) 10K type strain sequencing project: providing services to taxonomists for standard genome sequencing and annotation.</title>
        <authorList>
            <consortium name="The Broad Institute Genomics Platform"/>
            <consortium name="The Broad Institute Genome Sequencing Center for Infectious Disease"/>
            <person name="Wu L."/>
            <person name="Ma J."/>
        </authorList>
    </citation>
    <scope>NUCLEOTIDE SEQUENCE [LARGE SCALE GENOMIC DNA]</scope>
    <source>
        <strain evidence="3">JCM 10977</strain>
    </source>
</reference>
<sequence length="417" mass="44802">MDDEIQLISDGDGLAVIGDPAAVERFLVSEGLPSKDLGLHRLGPVLSTGAAAAQAGSEIAANSGRWVKLTKDSARLVGKHGLRGSSKTGLSTGVLKGNHGQIKGFVEFVRGPGALLTNPAMLAGAAGIMAQLAMQQAMDEITDYLATIDEKVDDVLRAQKDAVLADMIGVDFVIEEAMTIREHVGRVSEVTWSKMQATTMTIARTQAYVLRQLDALAGKMEREPKLGELAKTVKDAEPKVQEWLAVLARCFKLQDAIAVLELDRVLDASPDELDRHRLALKVARNNRLALISQSTERLMARMDAAAGTANAKVLLHPGTSRDVVRSSNQVTNAVVDFQGRLGIENGRQSLEARRWTDAATEVRDKALDAGADGLDAARRLGNETLGRSMSATGKLSGRITDRARRLRRGDEAADEED</sequence>
<protein>
    <submittedName>
        <fullName evidence="2">Uncharacterized protein</fullName>
    </submittedName>
</protein>
<evidence type="ECO:0000313" key="2">
    <source>
        <dbReference type="EMBL" id="GAA0929384.1"/>
    </source>
</evidence>
<comment type="caution">
    <text evidence="2">The sequence shown here is derived from an EMBL/GenBank/DDBJ whole genome shotgun (WGS) entry which is preliminary data.</text>
</comment>
<dbReference type="RefSeq" id="WP_343965571.1">
    <property type="nucleotide sequence ID" value="NZ_BAAAHK010000003.1"/>
</dbReference>
<proteinExistence type="predicted"/>